<dbReference type="RefSeq" id="WP_278100484.1">
    <property type="nucleotide sequence ID" value="NZ_CP091092.1"/>
</dbReference>
<sequence>MDIDIFENSKSTGITISEEVSQYILEKKNNFRVCTSCGGPVILSTLVKPPKPSDLEIYVGDYILYVSIYQARFIDRIDINMIPRFSDYI</sequence>
<dbReference type="KEGG" id="manq:L1994_04460"/>
<proteinExistence type="predicted"/>
<protein>
    <submittedName>
        <fullName evidence="1">Uncharacterized protein</fullName>
    </submittedName>
</protein>
<dbReference type="AlphaFoldDB" id="A0AAF0JNR2"/>
<accession>A0AAF0JNR2</accession>
<organism evidence="1 2">
    <name type="scientific">Methanomicrobium antiquum</name>
    <dbReference type="NCBI Taxonomy" id="487686"/>
    <lineage>
        <taxon>Archaea</taxon>
        <taxon>Methanobacteriati</taxon>
        <taxon>Methanobacteriota</taxon>
        <taxon>Stenosarchaea group</taxon>
        <taxon>Methanomicrobia</taxon>
        <taxon>Methanomicrobiales</taxon>
        <taxon>Methanomicrobiaceae</taxon>
        <taxon>Methanomicrobium</taxon>
    </lineage>
</organism>
<dbReference type="Proteomes" id="UP001218895">
    <property type="component" value="Chromosome"/>
</dbReference>
<dbReference type="EMBL" id="CP091092">
    <property type="protein sequence ID" value="WFN37646.1"/>
    <property type="molecule type" value="Genomic_DNA"/>
</dbReference>
<dbReference type="GeneID" id="79949624"/>
<reference evidence="1" key="1">
    <citation type="submission" date="2022-01" db="EMBL/GenBank/DDBJ databases">
        <title>Complete genome of Methanomicrobium antiquum DSM 21220.</title>
        <authorList>
            <person name="Chen S.-C."/>
            <person name="You Y.-T."/>
            <person name="Zhou Y.-Z."/>
            <person name="Lai M.-C."/>
        </authorList>
    </citation>
    <scope>NUCLEOTIDE SEQUENCE</scope>
    <source>
        <strain evidence="1">DSM 21220</strain>
    </source>
</reference>
<name>A0AAF0JNR2_9EURY</name>
<gene>
    <name evidence="1" type="ORF">L1994_04460</name>
</gene>
<keyword evidence="2" id="KW-1185">Reference proteome</keyword>
<evidence type="ECO:0000313" key="1">
    <source>
        <dbReference type="EMBL" id="WFN37646.1"/>
    </source>
</evidence>
<evidence type="ECO:0000313" key="2">
    <source>
        <dbReference type="Proteomes" id="UP001218895"/>
    </source>
</evidence>